<protein>
    <submittedName>
        <fullName evidence="1">Uncharacterized protein</fullName>
    </submittedName>
</protein>
<evidence type="ECO:0000313" key="1">
    <source>
        <dbReference type="EMBL" id="CAB5214651.1"/>
    </source>
</evidence>
<organism evidence="1">
    <name type="scientific">uncultured Caudovirales phage</name>
    <dbReference type="NCBI Taxonomy" id="2100421"/>
    <lineage>
        <taxon>Viruses</taxon>
        <taxon>Duplodnaviria</taxon>
        <taxon>Heunggongvirae</taxon>
        <taxon>Uroviricota</taxon>
        <taxon>Caudoviricetes</taxon>
        <taxon>Peduoviridae</taxon>
        <taxon>Maltschvirus</taxon>
        <taxon>Maltschvirus maltsch</taxon>
    </lineage>
</organism>
<accession>A0A6J7WM37</accession>
<proteinExistence type="predicted"/>
<reference evidence="1" key="1">
    <citation type="submission" date="2020-05" db="EMBL/GenBank/DDBJ databases">
        <authorList>
            <person name="Chiriac C."/>
            <person name="Salcher M."/>
            <person name="Ghai R."/>
            <person name="Kavagutti S V."/>
        </authorList>
    </citation>
    <scope>NUCLEOTIDE SEQUENCE</scope>
</reference>
<name>A0A6J7WM37_9CAUD</name>
<sequence length="196" mass="22567">MKFKSDIDIDFGDRTQALRLLKHTPASINRDGTWVPHNTGIYVTDIPTDPFTGRASLDYNAAEDRGYMKLDFLNVSLYTQIKSEQHLQDLIAQEPEWDRLYDREFCSQLIHIGNHYDTLIKMPEAVNSIPRMAMFLAVIRPAKRHLIGQTWAEVAKTVWEKPAEDEYFFKKSHSLAYAHLVVVNMNLLSNLANKGD</sequence>
<dbReference type="EMBL" id="LR798243">
    <property type="protein sequence ID" value="CAB5214651.1"/>
    <property type="molecule type" value="Genomic_DNA"/>
</dbReference>
<gene>
    <name evidence="1" type="ORF">UFOVP190_204</name>
</gene>